<gene>
    <name evidence="1" type="ORF">C2G38_2142913</name>
</gene>
<organism evidence="1 2">
    <name type="scientific">Gigaspora rosea</name>
    <dbReference type="NCBI Taxonomy" id="44941"/>
    <lineage>
        <taxon>Eukaryota</taxon>
        <taxon>Fungi</taxon>
        <taxon>Fungi incertae sedis</taxon>
        <taxon>Mucoromycota</taxon>
        <taxon>Glomeromycotina</taxon>
        <taxon>Glomeromycetes</taxon>
        <taxon>Diversisporales</taxon>
        <taxon>Gigasporaceae</taxon>
        <taxon>Gigaspora</taxon>
    </lineage>
</organism>
<keyword evidence="2" id="KW-1185">Reference proteome</keyword>
<dbReference type="EMBL" id="QKWP01000649">
    <property type="protein sequence ID" value="RIB16801.1"/>
    <property type="molecule type" value="Genomic_DNA"/>
</dbReference>
<comment type="caution">
    <text evidence="1">The sequence shown here is derived from an EMBL/GenBank/DDBJ whole genome shotgun (WGS) entry which is preliminary data.</text>
</comment>
<sequence length="144" mass="16991">MNGIPGLEEISDYYHLVDNNNSTLIQIFNLDEQLKFLDLSEYSIYQYWLHTNNIESHQSDNFKEKYYEIFGVLRTYTKLPYNSGDYLGTSVKCKEHQLCIDKILDGIIPLADNVLANLMQIHYPNWYNKLKKFNILKRICAKSI</sequence>
<name>A0A397V4E2_9GLOM</name>
<evidence type="ECO:0000313" key="2">
    <source>
        <dbReference type="Proteomes" id="UP000266673"/>
    </source>
</evidence>
<dbReference type="Proteomes" id="UP000266673">
    <property type="component" value="Unassembled WGS sequence"/>
</dbReference>
<dbReference type="AlphaFoldDB" id="A0A397V4E2"/>
<dbReference type="OrthoDB" id="2448879at2759"/>
<protein>
    <submittedName>
        <fullName evidence="1">Uncharacterized protein</fullName>
    </submittedName>
</protein>
<evidence type="ECO:0000313" key="1">
    <source>
        <dbReference type="EMBL" id="RIB16801.1"/>
    </source>
</evidence>
<proteinExistence type="predicted"/>
<reference evidence="1 2" key="1">
    <citation type="submission" date="2018-06" db="EMBL/GenBank/DDBJ databases">
        <title>Comparative genomics reveals the genomic features of Rhizophagus irregularis, R. cerebriforme, R. diaphanum and Gigaspora rosea, and their symbiotic lifestyle signature.</title>
        <authorList>
            <person name="Morin E."/>
            <person name="San Clemente H."/>
            <person name="Chen E.C.H."/>
            <person name="De La Providencia I."/>
            <person name="Hainaut M."/>
            <person name="Kuo A."/>
            <person name="Kohler A."/>
            <person name="Murat C."/>
            <person name="Tang N."/>
            <person name="Roy S."/>
            <person name="Loubradou J."/>
            <person name="Henrissat B."/>
            <person name="Grigoriev I.V."/>
            <person name="Corradi N."/>
            <person name="Roux C."/>
            <person name="Martin F.M."/>
        </authorList>
    </citation>
    <scope>NUCLEOTIDE SEQUENCE [LARGE SCALE GENOMIC DNA]</scope>
    <source>
        <strain evidence="1 2">DAOM 194757</strain>
    </source>
</reference>
<accession>A0A397V4E2</accession>